<evidence type="ECO:0008006" key="5">
    <source>
        <dbReference type="Google" id="ProtNLM"/>
    </source>
</evidence>
<comment type="caution">
    <text evidence="3">The sequence shown here is derived from an EMBL/GenBank/DDBJ whole genome shotgun (WGS) entry which is preliminary data.</text>
</comment>
<dbReference type="EMBL" id="BSBI01000006">
    <property type="protein sequence ID" value="GLF95869.1"/>
    <property type="molecule type" value="Genomic_DNA"/>
</dbReference>
<evidence type="ECO:0000256" key="2">
    <source>
        <dbReference type="SAM" id="SignalP"/>
    </source>
</evidence>
<accession>A0ABQ5NZT4</accession>
<evidence type="ECO:0000313" key="3">
    <source>
        <dbReference type="EMBL" id="GLF95869.1"/>
    </source>
</evidence>
<feature type="signal peptide" evidence="2">
    <location>
        <begin position="1"/>
        <end position="37"/>
    </location>
</feature>
<reference evidence="3 4" key="1">
    <citation type="submission" date="2022-10" db="EMBL/GenBank/DDBJ databases">
        <title>Draft genome sequence of Streptomyces sp. YSPA8.</title>
        <authorList>
            <person name="Moriuchi R."/>
            <person name="Dohra H."/>
            <person name="Yamamura H."/>
            <person name="Kodani S."/>
        </authorList>
    </citation>
    <scope>NUCLEOTIDE SEQUENCE [LARGE SCALE GENOMIC DNA]</scope>
    <source>
        <strain evidence="3 4">YSPA8</strain>
    </source>
</reference>
<feature type="chain" id="PRO_5046181455" description="Collagen-like protein" evidence="2">
    <location>
        <begin position="38"/>
        <end position="133"/>
    </location>
</feature>
<organism evidence="3 4">
    <name type="scientific">Streptomyces yaizuensis</name>
    <dbReference type="NCBI Taxonomy" id="2989713"/>
    <lineage>
        <taxon>Bacteria</taxon>
        <taxon>Bacillati</taxon>
        <taxon>Actinomycetota</taxon>
        <taxon>Actinomycetes</taxon>
        <taxon>Kitasatosporales</taxon>
        <taxon>Streptomycetaceae</taxon>
        <taxon>Streptomyces</taxon>
    </lineage>
</organism>
<dbReference type="PROSITE" id="PS51257">
    <property type="entry name" value="PROKAR_LIPOPROTEIN"/>
    <property type="match status" value="1"/>
</dbReference>
<evidence type="ECO:0000256" key="1">
    <source>
        <dbReference type="SAM" id="MobiDB-lite"/>
    </source>
</evidence>
<keyword evidence="4" id="KW-1185">Reference proteome</keyword>
<gene>
    <name evidence="3" type="ORF">SYYSPA8_16250</name>
</gene>
<feature type="compositionally biased region" description="Low complexity" evidence="1">
    <location>
        <begin position="100"/>
        <end position="118"/>
    </location>
</feature>
<proteinExistence type="predicted"/>
<name>A0ABQ5NZT4_9ACTN</name>
<sequence>MFPARKRSHGRAAFPAYVLCALCVLCALIAGVLGCSAQDAADRLPPGEVRTVSAYSPGAPAGSGSGSGCAAEHQGSVRQAPADRREAPRPLGTPGPPGPDGEQAAATGPAAAETAGPPRDGRAVLARSARRRT</sequence>
<protein>
    <recommendedName>
        <fullName evidence="5">Collagen-like protein</fullName>
    </recommendedName>
</protein>
<feature type="region of interest" description="Disordered" evidence="1">
    <location>
        <begin position="48"/>
        <end position="133"/>
    </location>
</feature>
<dbReference type="RefSeq" id="WP_323447918.1">
    <property type="nucleotide sequence ID" value="NZ_BSBI01000006.1"/>
</dbReference>
<evidence type="ECO:0000313" key="4">
    <source>
        <dbReference type="Proteomes" id="UP001291653"/>
    </source>
</evidence>
<dbReference type="Proteomes" id="UP001291653">
    <property type="component" value="Unassembled WGS sequence"/>
</dbReference>
<keyword evidence="2" id="KW-0732">Signal</keyword>